<organism evidence="12 13">
    <name type="scientific">Molothrus ater</name>
    <name type="common">Brown-headed cowbird</name>
    <dbReference type="NCBI Taxonomy" id="84834"/>
    <lineage>
        <taxon>Eukaryota</taxon>
        <taxon>Metazoa</taxon>
        <taxon>Chordata</taxon>
        <taxon>Craniata</taxon>
        <taxon>Vertebrata</taxon>
        <taxon>Euteleostomi</taxon>
        <taxon>Archelosauria</taxon>
        <taxon>Archosauria</taxon>
        <taxon>Dinosauria</taxon>
        <taxon>Saurischia</taxon>
        <taxon>Theropoda</taxon>
        <taxon>Coelurosauria</taxon>
        <taxon>Aves</taxon>
        <taxon>Neognathae</taxon>
        <taxon>Neoaves</taxon>
        <taxon>Telluraves</taxon>
        <taxon>Australaves</taxon>
        <taxon>Passeriformes</taxon>
        <taxon>Passeroidea</taxon>
        <taxon>Icteridae</taxon>
        <taxon>Molothrus</taxon>
    </lineage>
</organism>
<evidence type="ECO:0000256" key="8">
    <source>
        <dbReference type="ARBA" id="ARBA00023157"/>
    </source>
</evidence>
<dbReference type="PANTHER" id="PTHR16675:SF242">
    <property type="entry name" value="MAJOR HISTOCOMPATIBILITY COMPLEX CLASS I-RELATED GENE PROTEIN"/>
    <property type="match status" value="1"/>
</dbReference>
<dbReference type="GO" id="GO:0042612">
    <property type="term" value="C:MHC class I protein complex"/>
    <property type="evidence" value="ECO:0007669"/>
    <property type="project" value="UniProtKB-KW"/>
</dbReference>
<dbReference type="GO" id="GO:0006955">
    <property type="term" value="P:immune response"/>
    <property type="evidence" value="ECO:0007669"/>
    <property type="project" value="TreeGrafter"/>
</dbReference>
<dbReference type="PANTHER" id="PTHR16675">
    <property type="entry name" value="MHC CLASS I-RELATED"/>
    <property type="match status" value="1"/>
</dbReference>
<evidence type="ECO:0000313" key="13">
    <source>
        <dbReference type="Proteomes" id="UP000553862"/>
    </source>
</evidence>
<name>A0A7L3VQ81_MOLAT</name>
<reference evidence="12 13" key="1">
    <citation type="submission" date="2019-09" db="EMBL/GenBank/DDBJ databases">
        <title>Bird 10,000 Genomes (B10K) Project - Family phase.</title>
        <authorList>
            <person name="Zhang G."/>
        </authorList>
    </citation>
    <scope>NUCLEOTIDE SEQUENCE [LARGE SCALE GENOMIC DNA]</scope>
    <source>
        <strain evidence="12">OUT-0049</strain>
        <tissue evidence="12">Muscle</tissue>
    </source>
</reference>
<dbReference type="EMBL" id="VZUF01143266">
    <property type="protein sequence ID" value="NXV65951.1"/>
    <property type="molecule type" value="Genomic_DNA"/>
</dbReference>
<evidence type="ECO:0000256" key="7">
    <source>
        <dbReference type="ARBA" id="ARBA00023136"/>
    </source>
</evidence>
<proteinExistence type="inferred from homology"/>
<sequence length="179" mass="20534">VLHSLHYLKVAVSEPSPGIPQFMAIGSVDGIPFVRYDSERGRTEPLTQWIKDGVKPGYWDRETQKFVGHQHAFVEDLETLRERYNQSGGLHTRLRVSGCELLSDGSVRGSHLDGYDGRDFISFDPESGRFVAADSAAEITRRRWEQEEVAEYRTNYLKHECPEGLRKYVGYGQEELERK</sequence>
<feature type="non-terminal residue" evidence="12">
    <location>
        <position position="1"/>
    </location>
</feature>
<dbReference type="GO" id="GO:0002474">
    <property type="term" value="P:antigen processing and presentation of peptide antigen via MHC class I"/>
    <property type="evidence" value="ECO:0007669"/>
    <property type="project" value="UniProtKB-KW"/>
</dbReference>
<evidence type="ECO:0000313" key="12">
    <source>
        <dbReference type="EMBL" id="NXV65951.1"/>
    </source>
</evidence>
<keyword evidence="13" id="KW-1185">Reference proteome</keyword>
<protein>
    <submittedName>
        <fullName evidence="12">HMR1 protein</fullName>
    </submittedName>
</protein>
<keyword evidence="8" id="KW-1015">Disulfide bond</keyword>
<evidence type="ECO:0000256" key="4">
    <source>
        <dbReference type="ARBA" id="ARBA00022729"/>
    </source>
</evidence>
<keyword evidence="2" id="KW-0490">MHC I</keyword>
<evidence type="ECO:0000256" key="1">
    <source>
        <dbReference type="ARBA" id="ARBA00004479"/>
    </source>
</evidence>
<keyword evidence="3" id="KW-0812">Transmembrane</keyword>
<dbReference type="GO" id="GO:0009897">
    <property type="term" value="C:external side of plasma membrane"/>
    <property type="evidence" value="ECO:0007669"/>
    <property type="project" value="TreeGrafter"/>
</dbReference>
<comment type="subcellular location">
    <subcellularLocation>
        <location evidence="1">Membrane</location>
        <topology evidence="1">Single-pass type I membrane protein</topology>
    </subcellularLocation>
</comment>
<feature type="domain" description="MHC class I-like antigen recognition-like" evidence="11">
    <location>
        <begin position="3"/>
        <end position="176"/>
    </location>
</feature>
<dbReference type="SUPFAM" id="SSF54452">
    <property type="entry name" value="MHC antigen-recognition domain"/>
    <property type="match status" value="1"/>
</dbReference>
<evidence type="ECO:0000256" key="2">
    <source>
        <dbReference type="ARBA" id="ARBA00022451"/>
    </source>
</evidence>
<evidence type="ECO:0000256" key="9">
    <source>
        <dbReference type="ARBA" id="ARBA00023180"/>
    </source>
</evidence>
<dbReference type="FunFam" id="3.30.500.10:FF:000001">
    <property type="entry name" value="H-2 class I histocompatibility antigen, alpha chain"/>
    <property type="match status" value="1"/>
</dbReference>
<accession>A0A7L3VQ81</accession>
<keyword evidence="5" id="KW-0391">Immunity</keyword>
<evidence type="ECO:0000256" key="10">
    <source>
        <dbReference type="RuleBase" id="RU004439"/>
    </source>
</evidence>
<evidence type="ECO:0000256" key="6">
    <source>
        <dbReference type="ARBA" id="ARBA00022989"/>
    </source>
</evidence>
<keyword evidence="9" id="KW-0325">Glycoprotein</keyword>
<evidence type="ECO:0000259" key="11">
    <source>
        <dbReference type="Pfam" id="PF00129"/>
    </source>
</evidence>
<dbReference type="InterPro" id="IPR050208">
    <property type="entry name" value="MHC_class-I_related"/>
</dbReference>
<dbReference type="InterPro" id="IPR011161">
    <property type="entry name" value="MHC_I-like_Ag-recog"/>
</dbReference>
<comment type="caution">
    <text evidence="12">The sequence shown here is derived from an EMBL/GenBank/DDBJ whole genome shotgun (WGS) entry which is preliminary data.</text>
</comment>
<dbReference type="InterPro" id="IPR001039">
    <property type="entry name" value="MHC_I_a_a1/a2"/>
</dbReference>
<feature type="non-terminal residue" evidence="12">
    <location>
        <position position="179"/>
    </location>
</feature>
<evidence type="ECO:0000256" key="5">
    <source>
        <dbReference type="ARBA" id="ARBA00022859"/>
    </source>
</evidence>
<dbReference type="InterPro" id="IPR037055">
    <property type="entry name" value="MHC_I-like_Ag-recog_sf"/>
</dbReference>
<dbReference type="Proteomes" id="UP000553862">
    <property type="component" value="Unassembled WGS sequence"/>
</dbReference>
<comment type="similarity">
    <text evidence="10">Belongs to the MHC class I family.</text>
</comment>
<dbReference type="AlphaFoldDB" id="A0A7L3VQ81"/>
<dbReference type="PRINTS" id="PR01638">
    <property type="entry name" value="MHCCLASSI"/>
</dbReference>
<dbReference type="Gene3D" id="3.30.500.10">
    <property type="entry name" value="MHC class I-like antigen recognition-like"/>
    <property type="match status" value="1"/>
</dbReference>
<keyword evidence="7" id="KW-0472">Membrane</keyword>
<keyword evidence="4" id="KW-0732">Signal</keyword>
<dbReference type="InterPro" id="IPR011162">
    <property type="entry name" value="MHC_I/II-like_Ag-recog"/>
</dbReference>
<dbReference type="Pfam" id="PF00129">
    <property type="entry name" value="MHC_I"/>
    <property type="match status" value="1"/>
</dbReference>
<keyword evidence="6" id="KW-1133">Transmembrane helix</keyword>
<dbReference type="GO" id="GO:0005615">
    <property type="term" value="C:extracellular space"/>
    <property type="evidence" value="ECO:0007669"/>
    <property type="project" value="TreeGrafter"/>
</dbReference>
<gene>
    <name evidence="12" type="primary">Mr1</name>
    <name evidence="12" type="ORF">MOLATE_R03215</name>
</gene>
<evidence type="ECO:0000256" key="3">
    <source>
        <dbReference type="ARBA" id="ARBA00022692"/>
    </source>
</evidence>